<comment type="caution">
    <text evidence="2">The sequence shown here is derived from an EMBL/GenBank/DDBJ whole genome shotgun (WGS) entry which is preliminary data.</text>
</comment>
<keyword evidence="3" id="KW-1185">Reference proteome</keyword>
<evidence type="ECO:0000313" key="2">
    <source>
        <dbReference type="EMBL" id="GMR60128.1"/>
    </source>
</evidence>
<organism evidence="2 3">
    <name type="scientific">Pristionchus mayeri</name>
    <dbReference type="NCBI Taxonomy" id="1317129"/>
    <lineage>
        <taxon>Eukaryota</taxon>
        <taxon>Metazoa</taxon>
        <taxon>Ecdysozoa</taxon>
        <taxon>Nematoda</taxon>
        <taxon>Chromadorea</taxon>
        <taxon>Rhabditida</taxon>
        <taxon>Rhabditina</taxon>
        <taxon>Diplogasteromorpha</taxon>
        <taxon>Diplogasteroidea</taxon>
        <taxon>Neodiplogasteridae</taxon>
        <taxon>Pristionchus</taxon>
    </lineage>
</organism>
<gene>
    <name evidence="2" type="ORF">PMAYCL1PPCAC_30323</name>
</gene>
<evidence type="ECO:0008006" key="4">
    <source>
        <dbReference type="Google" id="ProtNLM"/>
    </source>
</evidence>
<keyword evidence="1" id="KW-1133">Transmembrane helix</keyword>
<dbReference type="Proteomes" id="UP001328107">
    <property type="component" value="Unassembled WGS sequence"/>
</dbReference>
<evidence type="ECO:0000256" key="1">
    <source>
        <dbReference type="SAM" id="Phobius"/>
    </source>
</evidence>
<feature type="transmembrane region" description="Helical" evidence="1">
    <location>
        <begin position="96"/>
        <end position="117"/>
    </location>
</feature>
<proteinExistence type="predicted"/>
<evidence type="ECO:0000313" key="3">
    <source>
        <dbReference type="Proteomes" id="UP001328107"/>
    </source>
</evidence>
<protein>
    <recommendedName>
        <fullName evidence="4">G protein-coupled receptor</fullName>
    </recommendedName>
</protein>
<dbReference type="AlphaFoldDB" id="A0AAN5DBM3"/>
<dbReference type="SUPFAM" id="SSF81321">
    <property type="entry name" value="Family A G protein-coupled receptor-like"/>
    <property type="match status" value="1"/>
</dbReference>
<feature type="transmembrane region" description="Helical" evidence="1">
    <location>
        <begin position="20"/>
        <end position="38"/>
    </location>
</feature>
<accession>A0AAN5DBM3</accession>
<feature type="transmembrane region" description="Helical" evidence="1">
    <location>
        <begin position="129"/>
        <end position="150"/>
    </location>
</feature>
<feature type="non-terminal residue" evidence="2">
    <location>
        <position position="1"/>
    </location>
</feature>
<keyword evidence="1" id="KW-0812">Transmembrane</keyword>
<feature type="non-terminal residue" evidence="2">
    <location>
        <position position="223"/>
    </location>
</feature>
<keyword evidence="1" id="KW-0472">Membrane</keyword>
<dbReference type="InterPro" id="IPR019425">
    <property type="entry name" value="7TM_GPCR_serpentine_rcpt_Srt"/>
</dbReference>
<feature type="transmembrane region" description="Helical" evidence="1">
    <location>
        <begin position="45"/>
        <end position="63"/>
    </location>
</feature>
<name>A0AAN5DBM3_9BILA</name>
<dbReference type="Pfam" id="PF10321">
    <property type="entry name" value="7TM_GPCR_Srt"/>
    <property type="match status" value="1"/>
</dbReference>
<sequence>IIGAFFTGLWWTMLIEMTNLSINRFLTVVFFRISTVIYGKKMLRVFGVLLLTLIVVITAFKLTPDNNYLFVTSSFSWGPGPDDKSISKDMQLVSKYLLMVMEAITVAVYAVILLYIWTRNGKKFSRREMSITLQLLVSSVYTIATFVYWTYLEYPVFGGTTIANYISVHVWIFLNGINTVVFLLFNKRLRESILRLVIKRKLPTGKESVSNSRARMATTITVR</sequence>
<feature type="transmembrane region" description="Helical" evidence="1">
    <location>
        <begin position="162"/>
        <end position="185"/>
    </location>
</feature>
<dbReference type="PANTHER" id="PTHR23021">
    <property type="entry name" value="SERPENTINE RECEPTOR, CLASS T"/>
    <property type="match status" value="1"/>
</dbReference>
<dbReference type="PANTHER" id="PTHR23021:SF26">
    <property type="entry name" value="SERPENTINE RECEPTOR, CLASS T"/>
    <property type="match status" value="1"/>
</dbReference>
<reference evidence="3" key="1">
    <citation type="submission" date="2022-10" db="EMBL/GenBank/DDBJ databases">
        <title>Genome assembly of Pristionchus species.</title>
        <authorList>
            <person name="Yoshida K."/>
            <person name="Sommer R.J."/>
        </authorList>
    </citation>
    <scope>NUCLEOTIDE SEQUENCE [LARGE SCALE GENOMIC DNA]</scope>
    <source>
        <strain evidence="3">RS5460</strain>
    </source>
</reference>
<dbReference type="EMBL" id="BTRK01000006">
    <property type="protein sequence ID" value="GMR60128.1"/>
    <property type="molecule type" value="Genomic_DNA"/>
</dbReference>